<evidence type="ECO:0000313" key="2">
    <source>
        <dbReference type="EMBL" id="KAF5343503.1"/>
    </source>
</evidence>
<dbReference type="PANTHER" id="PTHR23272">
    <property type="entry name" value="BED FINGER-RELATED"/>
    <property type="match status" value="1"/>
</dbReference>
<dbReference type="InterPro" id="IPR012337">
    <property type="entry name" value="RNaseH-like_sf"/>
</dbReference>
<dbReference type="EMBL" id="JAACJM010000139">
    <property type="protein sequence ID" value="KAF5343503.1"/>
    <property type="molecule type" value="Genomic_DNA"/>
</dbReference>
<name>A0A8H5CL59_9AGAR</name>
<evidence type="ECO:0000313" key="3">
    <source>
        <dbReference type="Proteomes" id="UP000559256"/>
    </source>
</evidence>
<protein>
    <recommendedName>
        <fullName evidence="1">HAT C-terminal dimerisation domain-containing protein</fullName>
    </recommendedName>
</protein>
<gene>
    <name evidence="2" type="ORF">D9758_015635</name>
</gene>
<feature type="domain" description="HAT C-terminal dimerisation" evidence="1">
    <location>
        <begin position="211"/>
        <end position="279"/>
    </location>
</feature>
<dbReference type="Proteomes" id="UP000559256">
    <property type="component" value="Unassembled WGS sequence"/>
</dbReference>
<comment type="caution">
    <text evidence="2">The sequence shown here is derived from an EMBL/GenBank/DDBJ whole genome shotgun (WGS) entry which is preliminary data.</text>
</comment>
<keyword evidence="3" id="KW-1185">Reference proteome</keyword>
<organism evidence="2 3">
    <name type="scientific">Tetrapyrgos nigripes</name>
    <dbReference type="NCBI Taxonomy" id="182062"/>
    <lineage>
        <taxon>Eukaryota</taxon>
        <taxon>Fungi</taxon>
        <taxon>Dikarya</taxon>
        <taxon>Basidiomycota</taxon>
        <taxon>Agaricomycotina</taxon>
        <taxon>Agaricomycetes</taxon>
        <taxon>Agaricomycetidae</taxon>
        <taxon>Agaricales</taxon>
        <taxon>Marasmiineae</taxon>
        <taxon>Marasmiaceae</taxon>
        <taxon>Tetrapyrgos</taxon>
    </lineage>
</organism>
<reference evidence="2 3" key="1">
    <citation type="journal article" date="2020" name="ISME J.">
        <title>Uncovering the hidden diversity of litter-decomposition mechanisms in mushroom-forming fungi.</title>
        <authorList>
            <person name="Floudas D."/>
            <person name="Bentzer J."/>
            <person name="Ahren D."/>
            <person name="Johansson T."/>
            <person name="Persson P."/>
            <person name="Tunlid A."/>
        </authorList>
    </citation>
    <scope>NUCLEOTIDE SEQUENCE [LARGE SCALE GENOMIC DNA]</scope>
    <source>
        <strain evidence="2 3">CBS 291.85</strain>
    </source>
</reference>
<evidence type="ECO:0000259" key="1">
    <source>
        <dbReference type="Pfam" id="PF05699"/>
    </source>
</evidence>
<dbReference type="AlphaFoldDB" id="A0A8H5CL59"/>
<dbReference type="OrthoDB" id="3264316at2759"/>
<sequence>MIKRGHTLREGIDHWVFLHAEFRDLALSKSDWKQLEQLEKILGVTLQMSHADTPTIPWVLPMYWLMEYQLCLVSEDMALPLSFREAATVGINKLEKYHTYAKNNLFYVVATACHPAMRLNWFGPPDSDEYERASTIFQHVYEEYSQSTHPPTSGLTSPSKPNNRNLPSNTSFLQSCLTLGSSFNDLGSGTLTASEYDRYTHGDGGAGDIEKLLGWWKEHSTSKEGFPVISRIACDFLAIPSASVSVERLFSSLRHLCSDLRSSLKAETTTSAMCTKQWLKQGMLEFDVRRLISSQTMTQKKTD</sequence>
<dbReference type="SUPFAM" id="SSF53098">
    <property type="entry name" value="Ribonuclease H-like"/>
    <property type="match status" value="1"/>
</dbReference>
<proteinExistence type="predicted"/>
<dbReference type="PANTHER" id="PTHR23272:SF182">
    <property type="entry name" value="OS09G0381850 PROTEIN"/>
    <property type="match status" value="1"/>
</dbReference>
<accession>A0A8H5CL59</accession>
<dbReference type="Pfam" id="PF05699">
    <property type="entry name" value="Dimer_Tnp_hAT"/>
    <property type="match status" value="1"/>
</dbReference>
<dbReference type="InterPro" id="IPR008906">
    <property type="entry name" value="HATC_C_dom"/>
</dbReference>
<dbReference type="GO" id="GO:0046983">
    <property type="term" value="F:protein dimerization activity"/>
    <property type="evidence" value="ECO:0007669"/>
    <property type="project" value="InterPro"/>
</dbReference>